<evidence type="ECO:0000313" key="2">
    <source>
        <dbReference type="Proteomes" id="UP000036608"/>
    </source>
</evidence>
<organism evidence="1 2">
    <name type="scientific">Pseudomonas trivialis</name>
    <dbReference type="NCBI Taxonomy" id="200450"/>
    <lineage>
        <taxon>Bacteria</taxon>
        <taxon>Pseudomonadati</taxon>
        <taxon>Pseudomonadota</taxon>
        <taxon>Gammaproteobacteria</taxon>
        <taxon>Pseudomonadales</taxon>
        <taxon>Pseudomonadaceae</taxon>
        <taxon>Pseudomonas</taxon>
    </lineage>
</organism>
<gene>
    <name evidence="1" type="ORF">AA957_13635</name>
</gene>
<protein>
    <submittedName>
        <fullName evidence="1">Uncharacterized protein</fullName>
    </submittedName>
</protein>
<dbReference type="RefSeq" id="WP_049710674.1">
    <property type="nucleotide sequence ID" value="NZ_CP011507.1"/>
</dbReference>
<accession>A0A0H5ABS8</accession>
<reference evidence="1 2" key="1">
    <citation type="journal article" date="2015" name="Genome Announc.">
        <title>Complete Genome Sequence of the Rhizobacterium Pseudomonas trivialis Strain IHBB745 with Multiple Plant Growth-Promoting Activities and Tolerance to Desiccation and Alkalinity.</title>
        <authorList>
            <person name="Gulati A."/>
            <person name="Swarnkar M.K."/>
            <person name="Vyas P."/>
            <person name="Rahi P."/>
            <person name="Thakur R."/>
            <person name="Thakur N."/>
            <person name="Singh A.K."/>
        </authorList>
    </citation>
    <scope>NUCLEOTIDE SEQUENCE [LARGE SCALE GENOMIC DNA]</scope>
    <source>
        <strain evidence="2">745</strain>
    </source>
</reference>
<evidence type="ECO:0000313" key="1">
    <source>
        <dbReference type="EMBL" id="AKS07110.1"/>
    </source>
</evidence>
<reference evidence="2" key="2">
    <citation type="submission" date="2015-05" db="EMBL/GenBank/DDBJ databases">
        <authorList>
            <person name="Swarnkar M.K."/>
            <person name="Vyas P."/>
            <person name="Rahi P."/>
            <person name="Thakur R."/>
            <person name="Thakur N."/>
            <person name="Singh A.K."/>
            <person name="Gulati A."/>
        </authorList>
    </citation>
    <scope>NUCLEOTIDE SEQUENCE [LARGE SCALE GENOMIC DNA]</scope>
    <source>
        <strain evidence="2">745</strain>
    </source>
</reference>
<sequence>MSTFSDDFDFSLLSGCYLEMVCFGVRVTRFDFSRPQTFAGVSPYKVSFCVEAGLKYQIDDVIGQREFNDSSTSAPLLDFLLMDVKSVDEIETNTLQITFCTGAKIIIESNVTNGYESYSIYLDSGDVIVV</sequence>
<dbReference type="OrthoDB" id="6969506at2"/>
<proteinExistence type="predicted"/>
<dbReference type="EMBL" id="CP011507">
    <property type="protein sequence ID" value="AKS07110.1"/>
    <property type="molecule type" value="Genomic_DNA"/>
</dbReference>
<name>A0A0H5ABS8_9PSED</name>
<dbReference type="KEGG" id="ptv:AA957_13635"/>
<dbReference type="PATRIC" id="fig|200450.3.peg.2812"/>
<dbReference type="AlphaFoldDB" id="A0A0H5ABS8"/>
<dbReference type="Proteomes" id="UP000036608">
    <property type="component" value="Chromosome"/>
</dbReference>